<feature type="transmembrane region" description="Helical" evidence="7">
    <location>
        <begin position="106"/>
        <end position="128"/>
    </location>
</feature>
<dbReference type="Proteomes" id="UP001203687">
    <property type="component" value="Unassembled WGS sequence"/>
</dbReference>
<feature type="transmembrane region" description="Helical" evidence="7">
    <location>
        <begin position="21"/>
        <end position="41"/>
    </location>
</feature>
<keyword evidence="3 7" id="KW-0812">Transmembrane</keyword>
<dbReference type="EMBL" id="JALPQF010000012">
    <property type="protein sequence ID" value="MCK8481447.1"/>
    <property type="molecule type" value="Genomic_DNA"/>
</dbReference>
<keyword evidence="11" id="KW-1185">Reference proteome</keyword>
<gene>
    <name evidence="10" type="ORF">MUY34_12515</name>
</gene>
<protein>
    <submittedName>
        <fullName evidence="10">Rhomboid family intramembrane serine protease</fullName>
    </submittedName>
</protein>
<keyword evidence="5 7" id="KW-1133">Transmembrane helix</keyword>
<dbReference type="InterPro" id="IPR050925">
    <property type="entry name" value="Rhomboid_protease_S54"/>
</dbReference>
<dbReference type="Pfam" id="PF01694">
    <property type="entry name" value="Rhomboid"/>
    <property type="match status" value="1"/>
</dbReference>
<dbReference type="Pfam" id="PF20216">
    <property type="entry name" value="DUF6576"/>
    <property type="match status" value="1"/>
</dbReference>
<keyword evidence="4" id="KW-0378">Hydrolase</keyword>
<name>A0ABT0HC75_9FLAO</name>
<dbReference type="RefSeq" id="WP_248413354.1">
    <property type="nucleotide sequence ID" value="NZ_JALPQF010000012.1"/>
</dbReference>
<feature type="domain" description="Peptidase S54 rhomboid" evidence="8">
    <location>
        <begin position="63"/>
        <end position="209"/>
    </location>
</feature>
<evidence type="ECO:0000256" key="3">
    <source>
        <dbReference type="ARBA" id="ARBA00022692"/>
    </source>
</evidence>
<evidence type="ECO:0000256" key="2">
    <source>
        <dbReference type="ARBA" id="ARBA00009045"/>
    </source>
</evidence>
<keyword evidence="6 7" id="KW-0472">Membrane</keyword>
<dbReference type="GO" id="GO:0006508">
    <property type="term" value="P:proteolysis"/>
    <property type="evidence" value="ECO:0007669"/>
    <property type="project" value="UniProtKB-KW"/>
</dbReference>
<dbReference type="PANTHER" id="PTHR43731">
    <property type="entry name" value="RHOMBOID PROTEASE"/>
    <property type="match status" value="1"/>
</dbReference>
<dbReference type="SUPFAM" id="SSF144091">
    <property type="entry name" value="Rhomboid-like"/>
    <property type="match status" value="1"/>
</dbReference>
<dbReference type="InterPro" id="IPR022764">
    <property type="entry name" value="Peptidase_S54_rhomboid_dom"/>
</dbReference>
<evidence type="ECO:0000256" key="7">
    <source>
        <dbReference type="SAM" id="Phobius"/>
    </source>
</evidence>
<evidence type="ECO:0000256" key="6">
    <source>
        <dbReference type="ARBA" id="ARBA00023136"/>
    </source>
</evidence>
<feature type="transmembrane region" description="Helical" evidence="7">
    <location>
        <begin position="134"/>
        <end position="155"/>
    </location>
</feature>
<feature type="transmembrane region" description="Helical" evidence="7">
    <location>
        <begin position="76"/>
        <end position="94"/>
    </location>
</feature>
<sequence>MTSLAYDIKDKLKRLNVFEKIMALNVLVFFVGWLLQVIRQIPRSSTLNWLELPSGFSDFIMKPWALITYGFTHYDLFHLLFNMLVLYFVSRTMVNLFPTKQSLSVYFLGIICGGLTFLLVNAVIPSLLVDKVTVLVGASAGVNALLIFVCAYMPYREAQFFTIKIKLWYIGVAIVVFDLIGFFSGINQGGRVAHLGGSLLGYIYATQLLKGKDIGKGFSNLMDTITNLFSRKPILKTVHKNKKKPFAGHNKDEFNEFNNQKKVDLILDKISKSGYDSLTKEEKAFLFKSGKD</sequence>
<reference evidence="10" key="1">
    <citation type="submission" date="2022-04" db="EMBL/GenBank/DDBJ databases">
        <authorList>
            <person name="Ren T."/>
        </authorList>
    </citation>
    <scope>NUCLEOTIDE SEQUENCE</scope>
    <source>
        <strain evidence="10">F63249</strain>
    </source>
</reference>
<dbReference type="PANTHER" id="PTHR43731:SF14">
    <property type="entry name" value="PRESENILIN-ASSOCIATED RHOMBOID-LIKE PROTEIN, MITOCHONDRIAL"/>
    <property type="match status" value="1"/>
</dbReference>
<evidence type="ECO:0000313" key="11">
    <source>
        <dbReference type="Proteomes" id="UP001203687"/>
    </source>
</evidence>
<dbReference type="GO" id="GO:0008233">
    <property type="term" value="F:peptidase activity"/>
    <property type="evidence" value="ECO:0007669"/>
    <property type="project" value="UniProtKB-KW"/>
</dbReference>
<keyword evidence="10" id="KW-0645">Protease</keyword>
<feature type="transmembrane region" description="Helical" evidence="7">
    <location>
        <begin position="167"/>
        <end position="186"/>
    </location>
</feature>
<evidence type="ECO:0000256" key="5">
    <source>
        <dbReference type="ARBA" id="ARBA00022989"/>
    </source>
</evidence>
<evidence type="ECO:0000313" key="10">
    <source>
        <dbReference type="EMBL" id="MCK8481447.1"/>
    </source>
</evidence>
<comment type="subcellular location">
    <subcellularLocation>
        <location evidence="1">Membrane</location>
        <topology evidence="1">Multi-pass membrane protein</topology>
    </subcellularLocation>
</comment>
<comment type="similarity">
    <text evidence="2">Belongs to the peptidase S54 family.</text>
</comment>
<accession>A0ABT0HC75</accession>
<comment type="caution">
    <text evidence="10">The sequence shown here is derived from an EMBL/GenBank/DDBJ whole genome shotgun (WGS) entry which is preliminary data.</text>
</comment>
<evidence type="ECO:0000259" key="9">
    <source>
        <dbReference type="Pfam" id="PF20216"/>
    </source>
</evidence>
<proteinExistence type="inferred from homology"/>
<organism evidence="10 11">
    <name type="scientific">Psychroserpens algicola</name>
    <dbReference type="NCBI Taxonomy" id="1719034"/>
    <lineage>
        <taxon>Bacteria</taxon>
        <taxon>Pseudomonadati</taxon>
        <taxon>Bacteroidota</taxon>
        <taxon>Flavobacteriia</taxon>
        <taxon>Flavobacteriales</taxon>
        <taxon>Flavobacteriaceae</taxon>
        <taxon>Psychroserpens</taxon>
    </lineage>
</organism>
<evidence type="ECO:0000259" key="8">
    <source>
        <dbReference type="Pfam" id="PF01694"/>
    </source>
</evidence>
<evidence type="ECO:0000256" key="1">
    <source>
        <dbReference type="ARBA" id="ARBA00004141"/>
    </source>
</evidence>
<dbReference type="Gene3D" id="1.20.1540.10">
    <property type="entry name" value="Rhomboid-like"/>
    <property type="match status" value="1"/>
</dbReference>
<dbReference type="InterPro" id="IPR046483">
    <property type="entry name" value="DUF6576"/>
</dbReference>
<feature type="domain" description="DUF6576" evidence="9">
    <location>
        <begin position="258"/>
        <end position="286"/>
    </location>
</feature>
<dbReference type="InterPro" id="IPR035952">
    <property type="entry name" value="Rhomboid-like_sf"/>
</dbReference>
<evidence type="ECO:0000256" key="4">
    <source>
        <dbReference type="ARBA" id="ARBA00022801"/>
    </source>
</evidence>